<sequence>MSALWQPLRDELRLCRADGLDVPLWWRDDDAIRPTPALDRLTDMAARVGVPVHLAVIPALAEPALGAYLRGNDGLIALVHGWAHENHAPEGDKKAEFGHPRSDGAAEIAKAVARLERLCGPHLLRVFVPPWNRFDNSFIDALRSSGFRGLSAFVARQTPMAAPGLLRINTHVDPIDWRGTRGLIMPETIIAGAVDRLRARRTGTEDATEPLGLLTHHLVHTEDVWQFTETFLNEMLAGGAEPASIARLTEPDHEQT</sequence>
<dbReference type="Proteomes" id="UP000503308">
    <property type="component" value="Chromosome"/>
</dbReference>
<dbReference type="Gene3D" id="3.20.20.370">
    <property type="entry name" value="Glycoside hydrolase/deacetylase"/>
    <property type="match status" value="1"/>
</dbReference>
<evidence type="ECO:0000313" key="1">
    <source>
        <dbReference type="EMBL" id="QJF52564.1"/>
    </source>
</evidence>
<organism evidence="1 2">
    <name type="scientific">Roseobacter ponti</name>
    <dbReference type="NCBI Taxonomy" id="1891787"/>
    <lineage>
        <taxon>Bacteria</taxon>
        <taxon>Pseudomonadati</taxon>
        <taxon>Pseudomonadota</taxon>
        <taxon>Alphaproteobacteria</taxon>
        <taxon>Rhodobacterales</taxon>
        <taxon>Roseobacteraceae</taxon>
        <taxon>Roseobacter</taxon>
    </lineage>
</organism>
<gene>
    <name evidence="1" type="ORF">G3256_15995</name>
</gene>
<dbReference type="SUPFAM" id="SSF88713">
    <property type="entry name" value="Glycoside hydrolase/deacetylase"/>
    <property type="match status" value="1"/>
</dbReference>
<accession>A0A858SV18</accession>
<keyword evidence="2" id="KW-1185">Reference proteome</keyword>
<dbReference type="EMBL" id="CP048788">
    <property type="protein sequence ID" value="QJF52564.1"/>
    <property type="molecule type" value="Genomic_DNA"/>
</dbReference>
<dbReference type="GO" id="GO:0005975">
    <property type="term" value="P:carbohydrate metabolic process"/>
    <property type="evidence" value="ECO:0007669"/>
    <property type="project" value="InterPro"/>
</dbReference>
<protein>
    <submittedName>
        <fullName evidence="1">Polysaccharide deacetylase</fullName>
    </submittedName>
</protein>
<name>A0A858SV18_9RHOB</name>
<dbReference type="InterPro" id="IPR011330">
    <property type="entry name" value="Glyco_hydro/deAcase_b/a-brl"/>
</dbReference>
<evidence type="ECO:0000313" key="2">
    <source>
        <dbReference type="Proteomes" id="UP000503308"/>
    </source>
</evidence>
<dbReference type="AlphaFoldDB" id="A0A858SV18"/>
<dbReference type="KEGG" id="rpon:G3256_15995"/>
<dbReference type="InterPro" id="IPR049591">
    <property type="entry name" value="CE4_u4-like"/>
</dbReference>
<dbReference type="RefSeq" id="WP_169641784.1">
    <property type="nucleotide sequence ID" value="NZ_CP048788.1"/>
</dbReference>
<dbReference type="CDD" id="cd10928">
    <property type="entry name" value="CE4_u4"/>
    <property type="match status" value="1"/>
</dbReference>
<reference evidence="1 2" key="1">
    <citation type="submission" date="2020-02" db="EMBL/GenBank/DDBJ databases">
        <title>Genome sequence of Roseobacter ponti.</title>
        <authorList>
            <person name="Hollensteiner J."/>
            <person name="Schneider D."/>
            <person name="Poehlein A."/>
            <person name="Daniel R."/>
        </authorList>
    </citation>
    <scope>NUCLEOTIDE SEQUENCE [LARGE SCALE GENOMIC DNA]</scope>
    <source>
        <strain evidence="1 2">DSM 106830</strain>
    </source>
</reference>
<proteinExistence type="predicted"/>